<feature type="transmembrane region" description="Helical" evidence="8">
    <location>
        <begin position="252"/>
        <end position="273"/>
    </location>
</feature>
<feature type="transmembrane region" description="Helical" evidence="8">
    <location>
        <begin position="348"/>
        <end position="365"/>
    </location>
</feature>
<evidence type="ECO:0000256" key="6">
    <source>
        <dbReference type="ARBA" id="ARBA00022989"/>
    </source>
</evidence>
<accession>F7ZAG0</accession>
<evidence type="ECO:0000256" key="4">
    <source>
        <dbReference type="ARBA" id="ARBA00022475"/>
    </source>
</evidence>
<feature type="transmembrane region" description="Helical" evidence="8">
    <location>
        <begin position="377"/>
        <end position="395"/>
    </location>
</feature>
<evidence type="ECO:0000256" key="3">
    <source>
        <dbReference type="ARBA" id="ARBA00022448"/>
    </source>
</evidence>
<sequence>MANSPITDRLEIRTVQKGFYKGFNPTVSLISKVIVTLLVLALIASPTAAATQLEALKALTLTIFAAWYINLLGVFVIACAVLVVLPVSGVLKLGKPSDVPEYSTQSWLSMMVCAGIGIGILVFSVSEPVAHSVINPDILAGETGSGTITSAMRFTYLHWGVSAWSCYAIVALSLGLNCHGNDQPMTMRSALVPLFGARLEGWLGNVVDILSILAIIAGITTTIVLGLEQICSGLSVLTGSTFFADFAGDPPLVALLTAMLVALSIVTTSILSGVDRGVKWISNLGLLVAFGVLLVFLLTGPVGRLMGGFADAGLTYLRRLPSEVFTVYGPSSGPNGAEQAQWQADWTIFYWAWWIAFAPFVGLFLARISRGRTVREFILGAVIMPTVMCFIWFSTLGGSALLLEADGIAQGKIVNAAHAFRIYQTVDLVLDPAWATIMKGVIVFLFLILIVASTSAAIIAIKSIGASGATVSETPLHSMIWALVIAGITGAVMAVGGVASVRDIMIVGAVPFSGIMALMLVSILRLVLKAGSRSAAAVGSARTDFRT</sequence>
<dbReference type="EMBL" id="CP002623">
    <property type="protein sequence ID" value="AEI92960.1"/>
    <property type="molecule type" value="Genomic_DNA"/>
</dbReference>
<dbReference type="PANTHER" id="PTHR30047">
    <property type="entry name" value="HIGH-AFFINITY CHOLINE TRANSPORT PROTEIN-RELATED"/>
    <property type="match status" value="1"/>
</dbReference>
<reference evidence="9 10" key="1">
    <citation type="journal article" date="2011" name="BMC Genomics">
        <title>Comparative genome analysis and genome-guided physiological analysis of Roseobacter litoralis.</title>
        <authorList>
            <person name="Kalhoefer D."/>
            <person name="Thole S."/>
            <person name="Voget S."/>
            <person name="Lehmann R."/>
            <person name="Liesegang H."/>
            <person name="Wollher A."/>
            <person name="Daniel R."/>
            <person name="Simon M."/>
            <person name="Brinkhoff T."/>
        </authorList>
    </citation>
    <scope>NUCLEOTIDE SEQUENCE [LARGE SCALE GENOMIC DNA]</scope>
    <source>
        <strain evidence="10">ATCC 49566 / DSM 6996 / JCM 21268 / NBRC 15278 / OCh 149</strain>
    </source>
</reference>
<evidence type="ECO:0000256" key="5">
    <source>
        <dbReference type="ARBA" id="ARBA00022692"/>
    </source>
</evidence>
<dbReference type="AlphaFoldDB" id="F7ZAG0"/>
<evidence type="ECO:0000256" key="8">
    <source>
        <dbReference type="SAM" id="Phobius"/>
    </source>
</evidence>
<dbReference type="KEGG" id="rli:RLO149_c009460"/>
<keyword evidence="6 8" id="KW-1133">Transmembrane helix</keyword>
<keyword evidence="7 8" id="KW-0472">Membrane</keyword>
<keyword evidence="5 8" id="KW-0812">Transmembrane</keyword>
<dbReference type="InterPro" id="IPR018093">
    <property type="entry name" value="BCCT_CS"/>
</dbReference>
<keyword evidence="3" id="KW-0813">Transport</keyword>
<dbReference type="GO" id="GO:0022857">
    <property type="term" value="F:transmembrane transporter activity"/>
    <property type="evidence" value="ECO:0007669"/>
    <property type="project" value="InterPro"/>
</dbReference>
<dbReference type="GO" id="GO:0005886">
    <property type="term" value="C:plasma membrane"/>
    <property type="evidence" value="ECO:0007669"/>
    <property type="project" value="UniProtKB-SubCell"/>
</dbReference>
<dbReference type="InterPro" id="IPR000060">
    <property type="entry name" value="BCCT_transptr"/>
</dbReference>
<organism evidence="9 10">
    <name type="scientific">Roseobacter litoralis (strain ATCC 49566 / DSM 6996 / JCM 21268 / NBRC 15278 / OCh 149)</name>
    <dbReference type="NCBI Taxonomy" id="391595"/>
    <lineage>
        <taxon>Bacteria</taxon>
        <taxon>Pseudomonadati</taxon>
        <taxon>Pseudomonadota</taxon>
        <taxon>Alphaproteobacteria</taxon>
        <taxon>Rhodobacterales</taxon>
        <taxon>Roseobacteraceae</taxon>
        <taxon>Roseobacter</taxon>
    </lineage>
</organism>
<dbReference type="HOGENOM" id="CLU_010118_5_1_5"/>
<dbReference type="eggNOG" id="COG1292">
    <property type="taxonomic scope" value="Bacteria"/>
</dbReference>
<gene>
    <name evidence="9" type="ordered locus">RLO149_c009460</name>
</gene>
<evidence type="ECO:0000256" key="2">
    <source>
        <dbReference type="ARBA" id="ARBA00005658"/>
    </source>
</evidence>
<dbReference type="PANTHER" id="PTHR30047:SF7">
    <property type="entry name" value="HIGH-AFFINITY CHOLINE TRANSPORT PROTEIN"/>
    <property type="match status" value="1"/>
</dbReference>
<comment type="subcellular location">
    <subcellularLocation>
        <location evidence="1">Cell membrane</location>
        <topology evidence="1">Multi-pass membrane protein</topology>
    </subcellularLocation>
</comment>
<feature type="transmembrane region" description="Helical" evidence="8">
    <location>
        <begin position="480"/>
        <end position="499"/>
    </location>
</feature>
<dbReference type="Proteomes" id="UP000001353">
    <property type="component" value="Chromosome"/>
</dbReference>
<comment type="similarity">
    <text evidence="2">Belongs to the BCCT transporter (TC 2.A.15) family.</text>
</comment>
<dbReference type="RefSeq" id="WP_013960900.1">
    <property type="nucleotide sequence ID" value="NC_015730.1"/>
</dbReference>
<protein>
    <submittedName>
        <fullName evidence="9">BCCT family transporter</fullName>
    </submittedName>
</protein>
<keyword evidence="4" id="KW-1003">Cell membrane</keyword>
<feature type="transmembrane region" description="Helical" evidence="8">
    <location>
        <begin position="280"/>
        <end position="299"/>
    </location>
</feature>
<feature type="transmembrane region" description="Helical" evidence="8">
    <location>
        <begin position="437"/>
        <end position="459"/>
    </location>
</feature>
<feature type="transmembrane region" description="Helical" evidence="8">
    <location>
        <begin position="505"/>
        <end position="528"/>
    </location>
</feature>
<feature type="transmembrane region" description="Helical" evidence="8">
    <location>
        <begin position="156"/>
        <end position="178"/>
    </location>
</feature>
<feature type="transmembrane region" description="Helical" evidence="8">
    <location>
        <begin position="65"/>
        <end position="87"/>
    </location>
</feature>
<evidence type="ECO:0000313" key="9">
    <source>
        <dbReference type="EMBL" id="AEI92960.1"/>
    </source>
</evidence>
<feature type="transmembrane region" description="Helical" evidence="8">
    <location>
        <begin position="199"/>
        <end position="227"/>
    </location>
</feature>
<proteinExistence type="inferred from homology"/>
<feature type="transmembrane region" description="Helical" evidence="8">
    <location>
        <begin position="107"/>
        <end position="126"/>
    </location>
</feature>
<evidence type="ECO:0000256" key="1">
    <source>
        <dbReference type="ARBA" id="ARBA00004651"/>
    </source>
</evidence>
<evidence type="ECO:0000313" key="10">
    <source>
        <dbReference type="Proteomes" id="UP000001353"/>
    </source>
</evidence>
<evidence type="ECO:0000256" key="7">
    <source>
        <dbReference type="ARBA" id="ARBA00023136"/>
    </source>
</evidence>
<name>F7ZAG0_ROSLO</name>
<keyword evidence="10" id="KW-1185">Reference proteome</keyword>
<dbReference type="STRING" id="391595.RLO149_c009460"/>
<dbReference type="Pfam" id="PF02028">
    <property type="entry name" value="BCCT"/>
    <property type="match status" value="1"/>
</dbReference>
<dbReference type="OrthoDB" id="7826150at2"/>
<dbReference type="PROSITE" id="PS01303">
    <property type="entry name" value="BCCT"/>
    <property type="match status" value="1"/>
</dbReference>